<accession>A0A8S2X6T7</accession>
<sequence length="74" mass="8601">TTHGTDTTRRVRFNLEPEEKLQQRTILPLPTSNSPDRLADHALRRFEQLYMTRDNVLDKQSVNSTVLYTNSTIV</sequence>
<comment type="caution">
    <text evidence="1">The sequence shown here is derived from an EMBL/GenBank/DDBJ whole genome shotgun (WGS) entry which is preliminary data.</text>
</comment>
<name>A0A8S2X6T7_9BILA</name>
<protein>
    <submittedName>
        <fullName evidence="1">Uncharacterized protein</fullName>
    </submittedName>
</protein>
<evidence type="ECO:0000313" key="1">
    <source>
        <dbReference type="EMBL" id="CAF4477961.1"/>
    </source>
</evidence>
<feature type="non-terminal residue" evidence="1">
    <location>
        <position position="1"/>
    </location>
</feature>
<reference evidence="1" key="1">
    <citation type="submission" date="2021-02" db="EMBL/GenBank/DDBJ databases">
        <authorList>
            <person name="Nowell W R."/>
        </authorList>
    </citation>
    <scope>NUCLEOTIDE SEQUENCE</scope>
</reference>
<dbReference type="Proteomes" id="UP000681967">
    <property type="component" value="Unassembled WGS sequence"/>
</dbReference>
<dbReference type="EMBL" id="CAJOBH010072392">
    <property type="protein sequence ID" value="CAF4477961.1"/>
    <property type="molecule type" value="Genomic_DNA"/>
</dbReference>
<evidence type="ECO:0000313" key="2">
    <source>
        <dbReference type="Proteomes" id="UP000681967"/>
    </source>
</evidence>
<gene>
    <name evidence="1" type="ORF">BYL167_LOCUS34988</name>
</gene>
<dbReference type="AlphaFoldDB" id="A0A8S2X6T7"/>
<organism evidence="1 2">
    <name type="scientific">Rotaria magnacalcarata</name>
    <dbReference type="NCBI Taxonomy" id="392030"/>
    <lineage>
        <taxon>Eukaryota</taxon>
        <taxon>Metazoa</taxon>
        <taxon>Spiralia</taxon>
        <taxon>Gnathifera</taxon>
        <taxon>Rotifera</taxon>
        <taxon>Eurotatoria</taxon>
        <taxon>Bdelloidea</taxon>
        <taxon>Philodinida</taxon>
        <taxon>Philodinidae</taxon>
        <taxon>Rotaria</taxon>
    </lineage>
</organism>
<proteinExistence type="predicted"/>